<keyword evidence="4 6" id="KW-0689">Ribosomal protein</keyword>
<dbReference type="Gene3D" id="3.30.70.330">
    <property type="match status" value="1"/>
</dbReference>
<proteinExistence type="inferred from homology"/>
<gene>
    <name evidence="6 7" type="primary">rplW</name>
    <name evidence="7" type="ORF">ABS24_05215</name>
</gene>
<dbReference type="InterPro" id="IPR013025">
    <property type="entry name" value="Ribosomal_uL23-like"/>
</dbReference>
<keyword evidence="5 6" id="KW-0687">Ribonucleoprotein</keyword>
<dbReference type="AlphaFoldDB" id="A0A0R2UBS4"/>
<dbReference type="HAMAP" id="MF_01369_B">
    <property type="entry name" value="Ribosomal_uL23_B"/>
    <property type="match status" value="1"/>
</dbReference>
<sequence>MNQERLFKVLLGPHITEKSAMSSGAATQVVFKVATDATKLEVRKAVQQLFDVQVDGVRVVNMKGKTRRTKTGLGRRSDWKKAYVRLAEGQDIDFSVAE</sequence>
<protein>
    <recommendedName>
        <fullName evidence="6">Large ribosomal subunit protein uL23</fullName>
    </recommendedName>
</protein>
<organism evidence="7 8">
    <name type="scientific">SAR92 bacterium BACL26 MAG-121220-bin70</name>
    <dbReference type="NCBI Taxonomy" id="1655626"/>
    <lineage>
        <taxon>Bacteria</taxon>
        <taxon>Pseudomonadati</taxon>
        <taxon>Pseudomonadota</taxon>
        <taxon>Gammaproteobacteria</taxon>
        <taxon>Cellvibrionales</taxon>
        <taxon>Porticoccaceae</taxon>
        <taxon>SAR92 clade</taxon>
    </lineage>
</organism>
<evidence type="ECO:0000313" key="8">
    <source>
        <dbReference type="Proteomes" id="UP000051213"/>
    </source>
</evidence>
<dbReference type="SUPFAM" id="SSF54189">
    <property type="entry name" value="Ribosomal proteins S24e, L23 and L15e"/>
    <property type="match status" value="1"/>
</dbReference>
<comment type="function">
    <text evidence="6">One of the early assembly proteins it binds 23S rRNA. One of the proteins that surrounds the polypeptide exit tunnel on the outside of the ribosome. Forms the main docking site for trigger factor binding to the ribosome.</text>
</comment>
<dbReference type="GO" id="GO:1990904">
    <property type="term" value="C:ribonucleoprotein complex"/>
    <property type="evidence" value="ECO:0007669"/>
    <property type="project" value="UniProtKB-KW"/>
</dbReference>
<dbReference type="InterPro" id="IPR012678">
    <property type="entry name" value="Ribosomal_uL23/eL15/eS24_sf"/>
</dbReference>
<keyword evidence="2 6" id="KW-0699">rRNA-binding</keyword>
<evidence type="ECO:0000256" key="6">
    <source>
        <dbReference type="HAMAP-Rule" id="MF_01369"/>
    </source>
</evidence>
<evidence type="ECO:0000256" key="5">
    <source>
        <dbReference type="ARBA" id="ARBA00023274"/>
    </source>
</evidence>
<reference evidence="7 8" key="1">
    <citation type="submission" date="2015-10" db="EMBL/GenBank/DDBJ databases">
        <title>Metagenome-Assembled Genomes uncover a global brackish microbiome.</title>
        <authorList>
            <person name="Hugerth L.W."/>
            <person name="Larsson J."/>
            <person name="Alneberg J."/>
            <person name="Lindh M.V."/>
            <person name="Legrand C."/>
            <person name="Pinhassi J."/>
            <person name="Andersson A.F."/>
        </authorList>
    </citation>
    <scope>NUCLEOTIDE SEQUENCE [LARGE SCALE GENOMIC DNA]</scope>
    <source>
        <strain evidence="7">BACL26 MAG-121220-bin70</strain>
    </source>
</reference>
<evidence type="ECO:0000256" key="2">
    <source>
        <dbReference type="ARBA" id="ARBA00022730"/>
    </source>
</evidence>
<accession>A0A0R2UBS4</accession>
<dbReference type="NCBIfam" id="NF004359">
    <property type="entry name" value="PRK05738.1-3"/>
    <property type="match status" value="1"/>
</dbReference>
<evidence type="ECO:0000256" key="3">
    <source>
        <dbReference type="ARBA" id="ARBA00022884"/>
    </source>
</evidence>
<dbReference type="InterPro" id="IPR012677">
    <property type="entry name" value="Nucleotide-bd_a/b_plait_sf"/>
</dbReference>
<comment type="caution">
    <text evidence="7">The sequence shown here is derived from an EMBL/GenBank/DDBJ whole genome shotgun (WGS) entry which is preliminary data.</text>
</comment>
<name>A0A0R2UBS4_9GAMM</name>
<dbReference type="GO" id="GO:0006412">
    <property type="term" value="P:translation"/>
    <property type="evidence" value="ECO:0007669"/>
    <property type="project" value="UniProtKB-UniRule"/>
</dbReference>
<dbReference type="GO" id="GO:0005840">
    <property type="term" value="C:ribosome"/>
    <property type="evidence" value="ECO:0007669"/>
    <property type="project" value="UniProtKB-KW"/>
</dbReference>
<dbReference type="GO" id="GO:0019843">
    <property type="term" value="F:rRNA binding"/>
    <property type="evidence" value="ECO:0007669"/>
    <property type="project" value="UniProtKB-UniRule"/>
</dbReference>
<evidence type="ECO:0000256" key="1">
    <source>
        <dbReference type="ARBA" id="ARBA00006700"/>
    </source>
</evidence>
<dbReference type="GO" id="GO:0003735">
    <property type="term" value="F:structural constituent of ribosome"/>
    <property type="evidence" value="ECO:0007669"/>
    <property type="project" value="InterPro"/>
</dbReference>
<dbReference type="EMBL" id="LICA01000155">
    <property type="protein sequence ID" value="KRO94397.1"/>
    <property type="molecule type" value="Genomic_DNA"/>
</dbReference>
<keyword evidence="3 6" id="KW-0694">RNA-binding</keyword>
<comment type="subunit">
    <text evidence="6">Part of the 50S ribosomal subunit. Contacts protein L29, and trigger factor when it is bound to the ribosome.</text>
</comment>
<dbReference type="PANTHER" id="PTHR11620">
    <property type="entry name" value="60S RIBOSOMAL PROTEIN L23A"/>
    <property type="match status" value="1"/>
</dbReference>
<evidence type="ECO:0000313" key="7">
    <source>
        <dbReference type="EMBL" id="KRO94397.1"/>
    </source>
</evidence>
<dbReference type="NCBIfam" id="NF004363">
    <property type="entry name" value="PRK05738.2-4"/>
    <property type="match status" value="1"/>
</dbReference>
<dbReference type="Proteomes" id="UP000051213">
    <property type="component" value="Unassembled WGS sequence"/>
</dbReference>
<comment type="similarity">
    <text evidence="1 6">Belongs to the universal ribosomal protein uL23 family.</text>
</comment>
<dbReference type="FunFam" id="3.30.70.330:FF:000001">
    <property type="entry name" value="50S ribosomal protein L23"/>
    <property type="match status" value="1"/>
</dbReference>
<dbReference type="Pfam" id="PF00276">
    <property type="entry name" value="Ribosomal_L23"/>
    <property type="match status" value="1"/>
</dbReference>
<evidence type="ECO:0000256" key="4">
    <source>
        <dbReference type="ARBA" id="ARBA00022980"/>
    </source>
</evidence>